<reference evidence="9" key="1">
    <citation type="submission" date="2025-08" db="UniProtKB">
        <authorList>
            <consortium name="Ensembl"/>
        </authorList>
    </citation>
    <scope>IDENTIFICATION</scope>
</reference>
<evidence type="ECO:0000313" key="10">
    <source>
        <dbReference type="Proteomes" id="UP001108240"/>
    </source>
</evidence>
<evidence type="ECO:0000256" key="3">
    <source>
        <dbReference type="RuleBase" id="RU367048"/>
    </source>
</evidence>
<dbReference type="Pfam" id="PF19038">
    <property type="entry name" value="Fuz_longin_3"/>
    <property type="match status" value="1"/>
</dbReference>
<dbReference type="GO" id="GO:0006623">
    <property type="term" value="P:protein targeting to vacuole"/>
    <property type="evidence" value="ECO:0007669"/>
    <property type="project" value="UniProtKB-UniRule"/>
</dbReference>
<dbReference type="OMA" id="EYSAKEP"/>
<evidence type="ECO:0000259" key="8">
    <source>
        <dbReference type="Pfam" id="PF19038"/>
    </source>
</evidence>
<evidence type="ECO:0000256" key="1">
    <source>
        <dbReference type="ARBA" id="ARBA00008968"/>
    </source>
</evidence>
<name>A0A8C1HYA1_CYPCA</name>
<evidence type="ECO:0000313" key="9">
    <source>
        <dbReference type="Ensembl" id="ENSCCRP00000083520.2"/>
    </source>
</evidence>
<dbReference type="SUPFAM" id="SSF57302">
    <property type="entry name" value="Snake toxin-like"/>
    <property type="match status" value="2"/>
</dbReference>
<feature type="compositionally biased region" description="Basic and acidic residues" evidence="4">
    <location>
        <begin position="108"/>
        <end position="124"/>
    </location>
</feature>
<accession>A0A8C1HYA1</accession>
<dbReference type="PRINTS" id="PR01546">
    <property type="entry name" value="YEAST73DUF"/>
</dbReference>
<dbReference type="Gene3D" id="2.10.60.10">
    <property type="entry name" value="CD59"/>
    <property type="match status" value="2"/>
</dbReference>
<feature type="domain" description="Snake toxin/toxin-like" evidence="5">
    <location>
        <begin position="527"/>
        <end position="594"/>
    </location>
</feature>
<dbReference type="GeneTree" id="ENSGT00390000006665"/>
<evidence type="ECO:0000256" key="4">
    <source>
        <dbReference type="SAM" id="MobiDB-lite"/>
    </source>
</evidence>
<sequence>MMAADVHNKGAVWEVKNGNLVPSDRLRQDRSYSPTPGLVEGTEPGAGQEGAMFVHAQSFEDLTADSEPNTDDKSAEVGSSNLENAQEEALEGGEEEVQEQGLVIEQEEGGKEEVRNSNKPKEEDVTSETWRSHRKHMFVLSEAGKPIYTRYGTEEALSSIMGVMMLLMSFVEDKKNIIRSIHADGYRVVFLRKSPIILVGVSRTNCSDRELTRELHYVYYQIVSLLTLTQLNHVFQHRQSYDLRRLLAGSEHLTDNLLRLLDQDPGLLLSAVMCLPLASSARDMVSSSLQAARAKNLVFSILLAGNRLVTLVRKKDQFLHHMDLHLLFNLVGSSSSFREGEGWTPICLPKFNPAGFFHAHISYLEPASDLCLILVSTDREDFFNLSDCKKRFLERLRKRSAYQSLQEALNTPSYPVSQVGIPELRHFVYKSKSSGLYTSPDLPTPYQGEEEHERLMGLYQYMHSCLHHPTRPLRYIYRCTETENLYALVYNDLALSIFHLTPFSWIMALQIISVVLFTVFFSEALTLECYNCSTLVPSGTCTQTANCNSQSEKCSSITYNGILVKSCSASCGNWSVNVEQFRMTSRCCDSDLCNNTTDSLNRMMCYTCNATNCTNILACKGDESQCITATAQIVGTNSTTTFKGCASQSVCDNSALLQLPKLSIRSVSCCGGQLCNNGQSLTQGALLLLVAILPLLFSF</sequence>
<dbReference type="AlphaFoldDB" id="A0A8C1HYA1"/>
<dbReference type="GO" id="GO:0016192">
    <property type="term" value="P:vesicle-mediated transport"/>
    <property type="evidence" value="ECO:0007669"/>
    <property type="project" value="InterPro"/>
</dbReference>
<evidence type="ECO:0000259" key="7">
    <source>
        <dbReference type="Pfam" id="PF19037"/>
    </source>
</evidence>
<dbReference type="Pfam" id="PF19037">
    <property type="entry name" value="Fuz_longin_2"/>
    <property type="match status" value="1"/>
</dbReference>
<dbReference type="Pfam" id="PF00087">
    <property type="entry name" value="Toxin_TOLIP"/>
    <property type="match status" value="2"/>
</dbReference>
<keyword evidence="2" id="KW-0732">Signal</keyword>
<dbReference type="Proteomes" id="UP001108240">
    <property type="component" value="Unplaced"/>
</dbReference>
<dbReference type="PANTHER" id="PTHR13027:SF14">
    <property type="entry name" value="VACUOLAR FUSION PROTEIN MON1 HOMOLOG A"/>
    <property type="match status" value="1"/>
</dbReference>
<reference evidence="9" key="2">
    <citation type="submission" date="2025-09" db="UniProtKB">
        <authorList>
            <consortium name="Ensembl"/>
        </authorList>
    </citation>
    <scope>IDENTIFICATION</scope>
</reference>
<dbReference type="Pfam" id="PF19036">
    <property type="entry name" value="Fuz_longin_1"/>
    <property type="match status" value="1"/>
</dbReference>
<feature type="compositionally biased region" description="Acidic residues" evidence="4">
    <location>
        <begin position="85"/>
        <end position="98"/>
    </location>
</feature>
<feature type="domain" description="FUZ/MON1/HPS1 first Longin" evidence="6">
    <location>
        <begin position="135"/>
        <end position="257"/>
    </location>
</feature>
<feature type="domain" description="FUZ/MON1/HPS1 third Longin" evidence="8">
    <location>
        <begin position="423"/>
        <end position="498"/>
    </location>
</feature>
<feature type="domain" description="FUZ/MON1/HPS1 second Longin" evidence="7">
    <location>
        <begin position="295"/>
        <end position="393"/>
    </location>
</feature>
<feature type="domain" description="Snake toxin/toxin-like" evidence="5">
    <location>
        <begin position="603"/>
        <end position="676"/>
    </location>
</feature>
<dbReference type="PROSITE" id="PS00983">
    <property type="entry name" value="LY6_UPAR"/>
    <property type="match status" value="1"/>
</dbReference>
<proteinExistence type="inferred from homology"/>
<evidence type="ECO:0000259" key="5">
    <source>
        <dbReference type="Pfam" id="PF00087"/>
    </source>
</evidence>
<feature type="region of interest" description="Disordered" evidence="4">
    <location>
        <begin position="17"/>
        <end position="129"/>
    </location>
</feature>
<comment type="function">
    <text evidence="3">Plays an important role in membrane trafficking through the secretory apparatus.</text>
</comment>
<dbReference type="Ensembl" id="ENSCCRT00000090672.2">
    <property type="protein sequence ID" value="ENSCCRP00000083520.2"/>
    <property type="gene ID" value="ENSCCRG00000017385.2"/>
</dbReference>
<keyword evidence="10" id="KW-1185">Reference proteome</keyword>
<dbReference type="InterPro" id="IPR045860">
    <property type="entry name" value="Snake_toxin-like_sf"/>
</dbReference>
<dbReference type="InterPro" id="IPR043970">
    <property type="entry name" value="FUZ/MON1/HPS1_longin_3"/>
</dbReference>
<evidence type="ECO:0000259" key="6">
    <source>
        <dbReference type="Pfam" id="PF19036"/>
    </source>
</evidence>
<dbReference type="PANTHER" id="PTHR13027">
    <property type="entry name" value="SAND PROTEIN-RELATED"/>
    <property type="match status" value="1"/>
</dbReference>
<comment type="similarity">
    <text evidence="1 3">Belongs to the MON1/SAND family.</text>
</comment>
<protein>
    <recommendedName>
        <fullName evidence="3">Vacuolar fusion protein MON1 homolog</fullName>
    </recommendedName>
</protein>
<dbReference type="InterPro" id="IPR018363">
    <property type="entry name" value="CD59_antigen_CS"/>
</dbReference>
<dbReference type="InterPro" id="IPR004353">
    <property type="entry name" value="Mon1"/>
</dbReference>
<dbReference type="GO" id="GO:0035658">
    <property type="term" value="C:Mon1-Ccz1 complex"/>
    <property type="evidence" value="ECO:0007669"/>
    <property type="project" value="TreeGrafter"/>
</dbReference>
<dbReference type="InterPro" id="IPR043972">
    <property type="entry name" value="FUZ/MON1/HPS1_longin_1"/>
</dbReference>
<dbReference type="InterPro" id="IPR043971">
    <property type="entry name" value="FUZ/MON1/HPS1_longin_2"/>
</dbReference>
<evidence type="ECO:0000256" key="2">
    <source>
        <dbReference type="ARBA" id="ARBA00022729"/>
    </source>
</evidence>
<dbReference type="InterPro" id="IPR035076">
    <property type="entry name" value="Toxin/TOLIP"/>
</dbReference>
<organism evidence="9 10">
    <name type="scientific">Cyprinus carpio carpio</name>
    <dbReference type="NCBI Taxonomy" id="630221"/>
    <lineage>
        <taxon>Eukaryota</taxon>
        <taxon>Metazoa</taxon>
        <taxon>Chordata</taxon>
        <taxon>Craniata</taxon>
        <taxon>Vertebrata</taxon>
        <taxon>Euteleostomi</taxon>
        <taxon>Actinopterygii</taxon>
        <taxon>Neopterygii</taxon>
        <taxon>Teleostei</taxon>
        <taxon>Ostariophysi</taxon>
        <taxon>Cypriniformes</taxon>
        <taxon>Cyprinidae</taxon>
        <taxon>Cyprininae</taxon>
        <taxon>Cyprinus</taxon>
    </lineage>
</organism>